<dbReference type="Proteomes" id="UP000199223">
    <property type="component" value="Unassembled WGS sequence"/>
</dbReference>
<gene>
    <name evidence="1" type="ORF">SAMN04488058_1046</name>
</gene>
<dbReference type="STRING" id="856736.SAMN04488058_1046"/>
<keyword evidence="2" id="KW-1185">Reference proteome</keyword>
<organism evidence="1 2">
    <name type="scientific">Deinococcus reticulitermitis</name>
    <dbReference type="NCBI Taxonomy" id="856736"/>
    <lineage>
        <taxon>Bacteria</taxon>
        <taxon>Thermotogati</taxon>
        <taxon>Deinococcota</taxon>
        <taxon>Deinococci</taxon>
        <taxon>Deinococcales</taxon>
        <taxon>Deinococcaceae</taxon>
        <taxon>Deinococcus</taxon>
    </lineage>
</organism>
<dbReference type="SUPFAM" id="SSF46785">
    <property type="entry name" value="Winged helix' DNA-binding domain"/>
    <property type="match status" value="1"/>
</dbReference>
<dbReference type="OrthoDB" id="73067at2"/>
<name>A0A1H6W012_9DEIO</name>
<dbReference type="EMBL" id="FNZA01000004">
    <property type="protein sequence ID" value="SEJ10281.1"/>
    <property type="molecule type" value="Genomic_DNA"/>
</dbReference>
<accession>A0A1H6W012</accession>
<dbReference type="InterPro" id="IPR036390">
    <property type="entry name" value="WH_DNA-bd_sf"/>
</dbReference>
<dbReference type="RefSeq" id="WP_092263794.1">
    <property type="nucleotide sequence ID" value="NZ_FNZA01000004.1"/>
</dbReference>
<sequence>MTSESSSTETPSGVSAQVLDFLRSEAPKQHSADEITALLSLERSAVDQALGELEAAGHVAPQTMSDYGGNSILWGISGGGVTGS</sequence>
<dbReference type="AlphaFoldDB" id="A0A1H6W012"/>
<protein>
    <submittedName>
        <fullName evidence="1">MarR family protein</fullName>
    </submittedName>
</protein>
<proteinExistence type="predicted"/>
<evidence type="ECO:0000313" key="1">
    <source>
        <dbReference type="EMBL" id="SEJ10281.1"/>
    </source>
</evidence>
<reference evidence="2" key="1">
    <citation type="submission" date="2016-10" db="EMBL/GenBank/DDBJ databases">
        <authorList>
            <person name="Varghese N."/>
            <person name="Submissions S."/>
        </authorList>
    </citation>
    <scope>NUCLEOTIDE SEQUENCE [LARGE SCALE GENOMIC DNA]</scope>
    <source>
        <strain evidence="2">CGMCC 1.10218</strain>
    </source>
</reference>
<evidence type="ECO:0000313" key="2">
    <source>
        <dbReference type="Proteomes" id="UP000199223"/>
    </source>
</evidence>